<evidence type="ECO:0000313" key="12">
    <source>
        <dbReference type="Proteomes" id="UP000028524"/>
    </source>
</evidence>
<organism evidence="11 12">
    <name type="scientific">Stachybotrys chlorohalonatus (strain IBT 40285)</name>
    <dbReference type="NCBI Taxonomy" id="1283841"/>
    <lineage>
        <taxon>Eukaryota</taxon>
        <taxon>Fungi</taxon>
        <taxon>Dikarya</taxon>
        <taxon>Ascomycota</taxon>
        <taxon>Pezizomycotina</taxon>
        <taxon>Sordariomycetes</taxon>
        <taxon>Hypocreomycetidae</taxon>
        <taxon>Hypocreales</taxon>
        <taxon>Stachybotryaceae</taxon>
        <taxon>Stachybotrys</taxon>
    </lineage>
</organism>
<evidence type="ECO:0000259" key="10">
    <source>
        <dbReference type="Pfam" id="PF08662"/>
    </source>
</evidence>
<dbReference type="OrthoDB" id="2194683at2759"/>
<sequence>MASPLQFAYRTQKTIGIFDADPKYEPLQGFTKPEGNLRFCAYSPCGRYLGWASPEAVVIVDTASGGEILRLPLANVYELGFSPRGTFVITWERPGKDEAGDATKNLKVWRTVEDGVASTDKQPLAQFVQKQQSGWNLQYTADEKYCARLVTNEVQFYESHNLVNVWNKLRVEGAANYALAPGTQNHAVAVFIPERKGQPSAVQVYNVPLFNKPISQKTFFKGDKVQFKWNKQGSSILVLAQTDVDKSNKSYYGETTLYLLSTSGTFDARVSLDKEGPIHDVSWSPNSKEFGVVYGYMPAKATIFNSRAVATHTFPLGPRNTITFSPTGRFVLVAGFGNLAGQIDVYDLEKDNRKVCTIESGNPSVCEWSADSRYIMTATTSPRLRVDNGVKLWHVGGTLMYNEDMVELYNVIWRPAAPESVAGGDPLSPVPTPHASAATYLGTVKTPSKPAGAYRPPGARGLATPLHFKREDEGGAAHFVSNGTPNVGSNGFGRARRGVPGAELVEPAAPSVRTVPGADPVGDDANAKKNKKKRGKKGPQDGRSDNEFGGSGASLAPPPRDHGAGGEGHSPDRRGGPGGSHLRNHRSQSRSNPDRRARSNTHHGSRPPTNRQAHNVEHGVVDNGNGDASQNPNAKKVRSLQKKVRAIEDLEMRLAGGEKLEDTQLKKINTKSSVLKELEALEREG</sequence>
<evidence type="ECO:0000256" key="3">
    <source>
        <dbReference type="ARBA" id="ARBA00022540"/>
    </source>
</evidence>
<comment type="similarity">
    <text evidence="1 8">Belongs to the WD repeat EIF2A family.</text>
</comment>
<accession>A0A084QSF9</accession>
<comment type="function">
    <text evidence="8">Functions in the early steps of protein synthesis of a small number of specific mRNAs. Acts by directing the binding of methionyl-tRNAi to 40S ribosomal subunits. In contrast to the eIF-2 complex, it binds methionyl-tRNAi to 40S subunits in a codon-dependent manner, whereas the eIF-2 complex binds methionyl-tRNAi to 40S subunits in a GTP-dependent manner.</text>
</comment>
<proteinExistence type="inferred from homology"/>
<dbReference type="PANTHER" id="PTHR13227">
    <property type="entry name" value="EUKARYOTIC TRANSLATION INITIATION FACTOR 2A"/>
    <property type="match status" value="1"/>
</dbReference>
<dbReference type="InParanoid" id="A0A084QSF9"/>
<keyword evidence="4" id="KW-0853">WD repeat</keyword>
<dbReference type="EMBL" id="KL660323">
    <property type="protein sequence ID" value="KFA66894.1"/>
    <property type="molecule type" value="Genomic_DNA"/>
</dbReference>
<dbReference type="HOGENOM" id="CLU_013809_0_1_1"/>
<dbReference type="SUPFAM" id="SSF82171">
    <property type="entry name" value="DPP6 N-terminal domain-like"/>
    <property type="match status" value="1"/>
</dbReference>
<dbReference type="STRING" id="1283841.A0A084QSF9"/>
<dbReference type="FunFam" id="2.130.10.10:FF:000596">
    <property type="entry name" value="Eukaryotic translation initiation factor 2A"/>
    <property type="match status" value="1"/>
</dbReference>
<evidence type="ECO:0000256" key="1">
    <source>
        <dbReference type="ARBA" id="ARBA00009573"/>
    </source>
</evidence>
<dbReference type="OMA" id="RCCAYSP"/>
<feature type="region of interest" description="Disordered" evidence="9">
    <location>
        <begin position="505"/>
        <end position="640"/>
    </location>
</feature>
<dbReference type="InterPro" id="IPR011387">
    <property type="entry name" value="TIF2A"/>
</dbReference>
<evidence type="ECO:0000313" key="11">
    <source>
        <dbReference type="EMBL" id="KFA66894.1"/>
    </source>
</evidence>
<name>A0A084QSF9_STAC4</name>
<dbReference type="Gene3D" id="2.130.10.10">
    <property type="entry name" value="YVTN repeat-like/Quinoprotein amine dehydrogenase"/>
    <property type="match status" value="2"/>
</dbReference>
<dbReference type="GO" id="GO:0006417">
    <property type="term" value="P:regulation of translation"/>
    <property type="evidence" value="ECO:0007669"/>
    <property type="project" value="UniProtKB-KW"/>
</dbReference>
<evidence type="ECO:0000256" key="6">
    <source>
        <dbReference type="ARBA" id="ARBA00022845"/>
    </source>
</evidence>
<dbReference type="InterPro" id="IPR013979">
    <property type="entry name" value="TIF_beta_prop-like"/>
</dbReference>
<dbReference type="AlphaFoldDB" id="A0A084QSF9"/>
<feature type="region of interest" description="Disordered" evidence="9">
    <location>
        <begin position="476"/>
        <end position="495"/>
    </location>
</feature>
<dbReference type="Proteomes" id="UP000028524">
    <property type="component" value="Unassembled WGS sequence"/>
</dbReference>
<evidence type="ECO:0000256" key="7">
    <source>
        <dbReference type="ARBA" id="ARBA00022917"/>
    </source>
</evidence>
<dbReference type="FunCoup" id="A0A084QSF9">
    <property type="interactions" value="1163"/>
</dbReference>
<evidence type="ECO:0000256" key="2">
    <source>
        <dbReference type="ARBA" id="ARBA00013819"/>
    </source>
</evidence>
<gene>
    <name evidence="11" type="ORF">S40285_02339</name>
</gene>
<keyword evidence="5" id="KW-0677">Repeat</keyword>
<feature type="compositionally biased region" description="Basic residues" evidence="9">
    <location>
        <begin position="528"/>
        <end position="537"/>
    </location>
</feature>
<dbReference type="PANTHER" id="PTHR13227:SF0">
    <property type="entry name" value="EUKARYOTIC TRANSLATION INITIATION FACTOR 2A"/>
    <property type="match status" value="1"/>
</dbReference>
<dbReference type="GO" id="GO:0022627">
    <property type="term" value="C:cytosolic small ribosomal subunit"/>
    <property type="evidence" value="ECO:0007669"/>
    <property type="project" value="TreeGrafter"/>
</dbReference>
<keyword evidence="12" id="KW-1185">Reference proteome</keyword>
<dbReference type="GO" id="GO:0003729">
    <property type="term" value="F:mRNA binding"/>
    <property type="evidence" value="ECO:0007669"/>
    <property type="project" value="TreeGrafter"/>
</dbReference>
<protein>
    <recommendedName>
        <fullName evidence="2 8">Eukaryotic translation initiation factor 2A</fullName>
        <shortName evidence="8">eIF-2A</shortName>
    </recommendedName>
</protein>
<dbReference type="GO" id="GO:0043022">
    <property type="term" value="F:ribosome binding"/>
    <property type="evidence" value="ECO:0007669"/>
    <property type="project" value="UniProtKB-UniRule"/>
</dbReference>
<feature type="domain" description="Translation initiation factor beta propellor-like" evidence="10">
    <location>
        <begin position="217"/>
        <end position="411"/>
    </location>
</feature>
<dbReference type="InterPro" id="IPR015943">
    <property type="entry name" value="WD40/YVTN_repeat-like_dom_sf"/>
</dbReference>
<dbReference type="PIRSF" id="PIRSF017222">
    <property type="entry name" value="eIF2A"/>
    <property type="match status" value="1"/>
</dbReference>
<feature type="compositionally biased region" description="Basic and acidic residues" evidence="9">
    <location>
        <begin position="559"/>
        <end position="575"/>
    </location>
</feature>
<dbReference type="GO" id="GO:0003743">
    <property type="term" value="F:translation initiation factor activity"/>
    <property type="evidence" value="ECO:0007669"/>
    <property type="project" value="UniProtKB-UniRule"/>
</dbReference>
<dbReference type="Pfam" id="PF08662">
    <property type="entry name" value="eIF2A"/>
    <property type="match status" value="1"/>
</dbReference>
<reference evidence="11 12" key="1">
    <citation type="journal article" date="2014" name="BMC Genomics">
        <title>Comparative genome sequencing reveals chemotype-specific gene clusters in the toxigenic black mold Stachybotrys.</title>
        <authorList>
            <person name="Semeiks J."/>
            <person name="Borek D."/>
            <person name="Otwinowski Z."/>
            <person name="Grishin N.V."/>
        </authorList>
    </citation>
    <scope>NUCLEOTIDE SEQUENCE [LARGE SCALE GENOMIC DNA]</scope>
    <source>
        <strain evidence="11 12">IBT 40285</strain>
    </source>
</reference>
<keyword evidence="6 8" id="KW-0810">Translation regulation</keyword>
<keyword evidence="3 8" id="KW-0396">Initiation factor</keyword>
<evidence type="ECO:0000256" key="4">
    <source>
        <dbReference type="ARBA" id="ARBA00022574"/>
    </source>
</evidence>
<evidence type="ECO:0000256" key="5">
    <source>
        <dbReference type="ARBA" id="ARBA00022737"/>
    </source>
</evidence>
<evidence type="ECO:0000256" key="9">
    <source>
        <dbReference type="SAM" id="MobiDB-lite"/>
    </source>
</evidence>
<evidence type="ECO:0000256" key="8">
    <source>
        <dbReference type="PIRNR" id="PIRNR017222"/>
    </source>
</evidence>
<keyword evidence="7 8" id="KW-0648">Protein biosynthesis</keyword>
<dbReference type="GO" id="GO:0000049">
    <property type="term" value="F:tRNA binding"/>
    <property type="evidence" value="ECO:0007669"/>
    <property type="project" value="UniProtKB-UniRule"/>
</dbReference>